<accession>N4U3V8</accession>
<evidence type="ECO:0000256" key="12">
    <source>
        <dbReference type="ARBA" id="ARBA00023027"/>
    </source>
</evidence>
<dbReference type="Pfam" id="PF00970">
    <property type="entry name" value="FAD_binding_6"/>
    <property type="match status" value="1"/>
</dbReference>
<evidence type="ECO:0000313" key="24">
    <source>
        <dbReference type="Proteomes" id="UP000016928"/>
    </source>
</evidence>
<dbReference type="GO" id="GO:0005741">
    <property type="term" value="C:mitochondrial outer membrane"/>
    <property type="evidence" value="ECO:0007669"/>
    <property type="project" value="UniProtKB-SubCell"/>
</dbReference>
<feature type="binding site" evidence="21">
    <location>
        <position position="257"/>
    </location>
    <ligand>
        <name>FAD</name>
        <dbReference type="ChEBI" id="CHEBI:57692"/>
    </ligand>
</feature>
<comment type="catalytic activity">
    <reaction evidence="20">
        <text>2 Fe(3+)-[Dph3] + NADH = 2 Fe(2+)-[Dph3] + NAD(+) + H(+)</text>
        <dbReference type="Rhea" id="RHEA:71231"/>
        <dbReference type="Rhea" id="RHEA-COMP:18002"/>
        <dbReference type="Rhea" id="RHEA-COMP:18003"/>
        <dbReference type="ChEBI" id="CHEBI:15378"/>
        <dbReference type="ChEBI" id="CHEBI:29033"/>
        <dbReference type="ChEBI" id="CHEBI:29034"/>
        <dbReference type="ChEBI" id="CHEBI:57540"/>
        <dbReference type="ChEBI" id="CHEBI:57945"/>
        <dbReference type="ChEBI" id="CHEBI:83228"/>
    </reaction>
    <physiologicalReaction direction="left-to-right" evidence="20">
        <dbReference type="Rhea" id="RHEA:71232"/>
    </physiologicalReaction>
</comment>
<evidence type="ECO:0000256" key="10">
    <source>
        <dbReference type="ARBA" id="ARBA00022989"/>
    </source>
</evidence>
<dbReference type="PRINTS" id="PR00406">
    <property type="entry name" value="CYTB5RDTASE"/>
</dbReference>
<evidence type="ECO:0000256" key="5">
    <source>
        <dbReference type="ARBA" id="ARBA00012011"/>
    </source>
</evidence>
<keyword evidence="11" id="KW-0560">Oxidoreductase</keyword>
<name>N4U3V8_FUSC1</name>
<reference evidence="24" key="2">
    <citation type="journal article" date="2014" name="PLoS ONE">
        <title>Genome and Transcriptome Analysis of the Fungal Pathogen Fusarium oxysporum f. sp. cubense Causing Banana Vascular Wilt Disease.</title>
        <authorList>
            <person name="Guo L."/>
            <person name="Han L."/>
            <person name="Yang L."/>
            <person name="Zeng H."/>
            <person name="Fan D."/>
            <person name="Zhu Y."/>
            <person name="Feng Y."/>
            <person name="Wang G."/>
            <person name="Peng C."/>
            <person name="Jiang X."/>
            <person name="Zhou D."/>
            <person name="Ni P."/>
            <person name="Liang C."/>
            <person name="Liu L."/>
            <person name="Wang J."/>
            <person name="Mao C."/>
            <person name="Fang X."/>
            <person name="Peng M."/>
            <person name="Huang J."/>
        </authorList>
    </citation>
    <scope>NUCLEOTIDE SEQUENCE [LARGE SCALE GENOMIC DNA]</scope>
    <source>
        <strain evidence="24">race 1</strain>
    </source>
</reference>
<evidence type="ECO:0000256" key="16">
    <source>
        <dbReference type="ARBA" id="ARBA00038836"/>
    </source>
</evidence>
<dbReference type="OMA" id="LDMKGPF"/>
<evidence type="ECO:0000259" key="22">
    <source>
        <dbReference type="PROSITE" id="PS51384"/>
    </source>
</evidence>
<feature type="binding site" evidence="21">
    <location>
        <position position="250"/>
    </location>
    <ligand>
        <name>FAD</name>
        <dbReference type="ChEBI" id="CHEBI:57692"/>
    </ligand>
</feature>
<dbReference type="PROSITE" id="PS51384">
    <property type="entry name" value="FAD_FR"/>
    <property type="match status" value="1"/>
</dbReference>
<dbReference type="SUPFAM" id="SSF63380">
    <property type="entry name" value="Riboflavin synthase domain-like"/>
    <property type="match status" value="1"/>
</dbReference>
<comment type="similarity">
    <text evidence="4">Belongs to the flavoprotein pyridine nucleotide cytochrome reductase family.</text>
</comment>
<dbReference type="InterPro" id="IPR017927">
    <property type="entry name" value="FAD-bd_FR_type"/>
</dbReference>
<dbReference type="InterPro" id="IPR001433">
    <property type="entry name" value="OxRdtase_FAD/NAD-bd"/>
</dbReference>
<comment type="function">
    <text evidence="15">NADH-dependent reductase for DPH3 and cytochrome b5. Required for the first step of diphthamide biosynthesis, a post-translational modification of histidine which occurs in elongation factor 2. DPH1 and DPH2 transfer a 3-amino-3-carboxypropyl (ACP) group from S-adenosyl-L-methionine (SAM) to a histidine residue, the reaction is assisted by a reduction system comprising DPH3 and a NADH-dependent reductase, predominantly CBR1. By reducing DPH3, also involved in the formation of the tRNA wobble base modification mcm5s 2U (5-methoxycarbonylmethyl-2-thiouridine), mediated by the elongator complex. The cytochrome b5/NADH cytochrome b5 reductase electron transfer system supports the catalytic activity of several sterol biosynthetic enzymes.</text>
</comment>
<evidence type="ECO:0000256" key="2">
    <source>
        <dbReference type="ARBA" id="ARBA00004572"/>
    </source>
</evidence>
<dbReference type="CDD" id="cd06183">
    <property type="entry name" value="cyt_b5_reduct_like"/>
    <property type="match status" value="1"/>
</dbReference>
<dbReference type="PANTHER" id="PTHR19370:SF184">
    <property type="entry name" value="NADH-CYTOCHROME B5 REDUCTASE-LIKE"/>
    <property type="match status" value="1"/>
</dbReference>
<dbReference type="SUPFAM" id="SSF52343">
    <property type="entry name" value="Ferredoxin reductase-like, C-terminal NADP-linked domain"/>
    <property type="match status" value="1"/>
</dbReference>
<organism evidence="23 24">
    <name type="scientific">Fusarium oxysporum f. sp. cubense (strain race 1)</name>
    <name type="common">Panama disease fungus</name>
    <dbReference type="NCBI Taxonomy" id="1229664"/>
    <lineage>
        <taxon>Eukaryota</taxon>
        <taxon>Fungi</taxon>
        <taxon>Dikarya</taxon>
        <taxon>Ascomycota</taxon>
        <taxon>Pezizomycotina</taxon>
        <taxon>Sordariomycetes</taxon>
        <taxon>Hypocreomycetidae</taxon>
        <taxon>Hypocreales</taxon>
        <taxon>Nectriaceae</taxon>
        <taxon>Fusarium</taxon>
        <taxon>Fusarium oxysporum species complex</taxon>
    </lineage>
</organism>
<evidence type="ECO:0000256" key="14">
    <source>
        <dbReference type="ARBA" id="ARBA00023136"/>
    </source>
</evidence>
<evidence type="ECO:0000256" key="7">
    <source>
        <dbReference type="ARBA" id="ARBA00022692"/>
    </source>
</evidence>
<dbReference type="HOGENOM" id="CLU_003827_9_0_1"/>
<dbReference type="InterPro" id="IPR008333">
    <property type="entry name" value="Cbr1-like_FAD-bd_dom"/>
</dbReference>
<evidence type="ECO:0000256" key="19">
    <source>
        <dbReference type="ARBA" id="ARBA00047682"/>
    </source>
</evidence>
<feature type="binding site" evidence="21">
    <location>
        <position position="299"/>
    </location>
    <ligand>
        <name>FAD</name>
        <dbReference type="ChEBI" id="CHEBI:57692"/>
    </ligand>
</feature>
<proteinExistence type="inferred from homology"/>
<evidence type="ECO:0000313" key="23">
    <source>
        <dbReference type="EMBL" id="ENH64625.1"/>
    </source>
</evidence>
<evidence type="ECO:0000256" key="6">
    <source>
        <dbReference type="ARBA" id="ARBA00022630"/>
    </source>
</evidence>
<dbReference type="EMBL" id="KB730528">
    <property type="protein sequence ID" value="ENH64625.1"/>
    <property type="molecule type" value="Genomic_DNA"/>
</dbReference>
<evidence type="ECO:0000256" key="18">
    <source>
        <dbReference type="ARBA" id="ARBA00041901"/>
    </source>
</evidence>
<dbReference type="Gene3D" id="2.40.30.10">
    <property type="entry name" value="Translation factors"/>
    <property type="match status" value="1"/>
</dbReference>
<dbReference type="GO" id="GO:0005783">
    <property type="term" value="C:endoplasmic reticulum"/>
    <property type="evidence" value="ECO:0007669"/>
    <property type="project" value="TreeGrafter"/>
</dbReference>
<keyword evidence="12" id="KW-0520">NAD</keyword>
<evidence type="ECO:0000256" key="9">
    <source>
        <dbReference type="ARBA" id="ARBA00022827"/>
    </source>
</evidence>
<evidence type="ECO:0000256" key="15">
    <source>
        <dbReference type="ARBA" id="ARBA00037104"/>
    </source>
</evidence>
<dbReference type="GO" id="GO:0090524">
    <property type="term" value="F:cytochrome-b5 reductase activity, acting on NADH"/>
    <property type="evidence" value="ECO:0007669"/>
    <property type="project" value="UniProtKB-EC"/>
</dbReference>
<comment type="catalytic activity">
    <reaction evidence="19">
        <text>2 Fe(III)-[cytochrome b5] + NADH = 2 Fe(II)-[cytochrome b5] + NAD(+) + H(+)</text>
        <dbReference type="Rhea" id="RHEA:46680"/>
        <dbReference type="Rhea" id="RHEA-COMP:10438"/>
        <dbReference type="Rhea" id="RHEA-COMP:10439"/>
        <dbReference type="ChEBI" id="CHEBI:15378"/>
        <dbReference type="ChEBI" id="CHEBI:29033"/>
        <dbReference type="ChEBI" id="CHEBI:29034"/>
        <dbReference type="ChEBI" id="CHEBI:57540"/>
        <dbReference type="ChEBI" id="CHEBI:57945"/>
        <dbReference type="EC" id="1.6.2.2"/>
    </reaction>
</comment>
<comment type="subunit">
    <text evidence="16">Monomer. Component of the 2-(3-amino-3-carboxypropyl)histidine synthase complex composed of DPH1, DPH2, DPH3 and a NADH-dependent reductase, predominantly CBR1.</text>
</comment>
<feature type="non-terminal residue" evidence="23">
    <location>
        <position position="1"/>
    </location>
</feature>
<evidence type="ECO:0000256" key="20">
    <source>
        <dbReference type="ARBA" id="ARBA00049138"/>
    </source>
</evidence>
<dbReference type="EC" id="1.6.2.2" evidence="5"/>
<comment type="subcellular location">
    <subcellularLocation>
        <location evidence="2">Mitochondrion outer membrane</location>
        <topology evidence="2">Single-pass membrane protein</topology>
    </subcellularLocation>
</comment>
<dbReference type="OrthoDB" id="432685at2759"/>
<comment type="pathway">
    <text evidence="3">Protein modification; peptidyl-diphthamide biosynthesis.</text>
</comment>
<dbReference type="FunFam" id="3.40.50.80:FF:000019">
    <property type="entry name" value="NADH-cytochrome b5 reductase"/>
    <property type="match status" value="1"/>
</dbReference>
<keyword evidence="10" id="KW-1133">Transmembrane helix</keyword>
<dbReference type="InterPro" id="IPR039261">
    <property type="entry name" value="FNR_nucleotide-bd"/>
</dbReference>
<feature type="binding site" evidence="21">
    <location>
        <position position="248"/>
    </location>
    <ligand>
        <name>FAD</name>
        <dbReference type="ChEBI" id="CHEBI:57692"/>
    </ligand>
</feature>
<keyword evidence="13" id="KW-0496">Mitochondrion</keyword>
<dbReference type="PRINTS" id="PR00371">
    <property type="entry name" value="FPNCR"/>
</dbReference>
<feature type="domain" description="FAD-binding FR-type" evidence="22">
    <location>
        <begin position="174"/>
        <end position="282"/>
    </location>
</feature>
<dbReference type="Proteomes" id="UP000016928">
    <property type="component" value="Unassembled WGS sequence"/>
</dbReference>
<evidence type="ECO:0000256" key="1">
    <source>
        <dbReference type="ARBA" id="ARBA00001974"/>
    </source>
</evidence>
<dbReference type="VEuPathDB" id="FungiDB:FOC1_g10013900"/>
<evidence type="ECO:0000256" key="8">
    <source>
        <dbReference type="ARBA" id="ARBA00022787"/>
    </source>
</evidence>
<evidence type="ECO:0000256" key="17">
    <source>
        <dbReference type="ARBA" id="ARBA00039438"/>
    </source>
</evidence>
<dbReference type="Gene3D" id="3.40.50.80">
    <property type="entry name" value="Nucleotide-binding domain of ferredoxin-NADP reductase (FNR) module"/>
    <property type="match status" value="1"/>
</dbReference>
<dbReference type="AlphaFoldDB" id="N4U3V8"/>
<keyword evidence="8" id="KW-1000">Mitochondrion outer membrane</keyword>
<sequence length="423" mass="46349">FSKLLGHHGHEILHKNCGLYACIRKAKPLFCIILICRIAGRRINLRAFATRAVAVHKPNYLELGYLSDPGNVLDRPVQQLIELAIGGIQQITELHLPVGFQGGDLQSSTMSSPGDNHSLFARHYIDYVYAPGLLLIVGTLIVKKEWAPWAALVAVAFGIYNFMAFQVKTTLKPDVFQEFELEEKTIVSHNVAIYRFKLPSPKHILGLPIGQHISIGAPCPQPDGTTKEIVRSYTPISGDHQPGHVDLLIKSYPQGNISKHMASLTVGQTIKVRGPKGAFVYTPNMVRHFGMIAGGTGITPMLQVIRAIVRGRAAGDKTEVDLIFANVTAQDILLKEDLDALAKQDSGIRVHYVLDKPEEGWTGGVGYVTADMIDKYLPKPADDVKILLCGPPPMISGLKKATESLGFKKARPVSKLVDQVFAF</sequence>
<evidence type="ECO:0000256" key="13">
    <source>
        <dbReference type="ARBA" id="ARBA00023128"/>
    </source>
</evidence>
<evidence type="ECO:0000256" key="11">
    <source>
        <dbReference type="ARBA" id="ARBA00023002"/>
    </source>
</evidence>
<evidence type="ECO:0000256" key="21">
    <source>
        <dbReference type="PIRSR" id="PIRSR601834-1"/>
    </source>
</evidence>
<keyword evidence="9 21" id="KW-0274">FAD</keyword>
<dbReference type="STRING" id="1229664.N4U3V8"/>
<keyword evidence="14" id="KW-0472">Membrane</keyword>
<dbReference type="InterPro" id="IPR001709">
    <property type="entry name" value="Flavoprot_Pyr_Nucl_cyt_Rdtase"/>
</dbReference>
<keyword evidence="6 21" id="KW-0285">Flavoprotein</keyword>
<evidence type="ECO:0000256" key="3">
    <source>
        <dbReference type="ARBA" id="ARBA00005156"/>
    </source>
</evidence>
<evidence type="ECO:0000256" key="4">
    <source>
        <dbReference type="ARBA" id="ARBA00006105"/>
    </source>
</evidence>
<dbReference type="InterPro" id="IPR017938">
    <property type="entry name" value="Riboflavin_synthase-like_b-brl"/>
</dbReference>
<reference evidence="24" key="1">
    <citation type="submission" date="2012-09" db="EMBL/GenBank/DDBJ databases">
        <title>Genome sequencing and comparative transcriptomics of race 1 and race 4 of banana pathogen: Fusarium oxysporum f. sp. cubense.</title>
        <authorList>
            <person name="Fang X."/>
            <person name="Huang J."/>
        </authorList>
    </citation>
    <scope>NUCLEOTIDE SEQUENCE [LARGE SCALE GENOMIC DNA]</scope>
    <source>
        <strain evidence="24">race 1</strain>
    </source>
</reference>
<keyword evidence="7" id="KW-0812">Transmembrane</keyword>
<dbReference type="InterPro" id="IPR001834">
    <property type="entry name" value="CBR-like"/>
</dbReference>
<protein>
    <recommendedName>
        <fullName evidence="17">NADH-cytochrome b5 reductase 1</fullName>
        <ecNumber evidence="5">1.6.2.2</ecNumber>
    </recommendedName>
    <alternativeName>
        <fullName evidence="18">Microsomal cytochrome b reductase</fullName>
    </alternativeName>
</protein>
<dbReference type="Pfam" id="PF00175">
    <property type="entry name" value="NAD_binding_1"/>
    <property type="match status" value="1"/>
</dbReference>
<dbReference type="PANTHER" id="PTHR19370">
    <property type="entry name" value="NADH-CYTOCHROME B5 REDUCTASE"/>
    <property type="match status" value="1"/>
</dbReference>
<feature type="binding site" evidence="21">
    <location>
        <position position="258"/>
    </location>
    <ligand>
        <name>FAD</name>
        <dbReference type="ChEBI" id="CHEBI:57692"/>
    </ligand>
</feature>
<dbReference type="FunFam" id="2.40.30.10:FF:000032">
    <property type="entry name" value="NADH-cytochrome b5 reductase"/>
    <property type="match status" value="1"/>
</dbReference>
<feature type="binding site" evidence="21">
    <location>
        <position position="233"/>
    </location>
    <ligand>
        <name>FAD</name>
        <dbReference type="ChEBI" id="CHEBI:57692"/>
    </ligand>
</feature>
<gene>
    <name evidence="23" type="ORF">FOC1_g10013900</name>
</gene>
<comment type="cofactor">
    <cofactor evidence="1 21">
        <name>FAD</name>
        <dbReference type="ChEBI" id="CHEBI:57692"/>
    </cofactor>
</comment>
<feature type="binding site" evidence="21">
    <location>
        <position position="231"/>
    </location>
    <ligand>
        <name>FAD</name>
        <dbReference type="ChEBI" id="CHEBI:57692"/>
    </ligand>
</feature>